<dbReference type="AlphaFoldDB" id="A0A078LR04"/>
<dbReference type="PATRIC" id="fig|545.11.peg.2456"/>
<protein>
    <submittedName>
        <fullName evidence="2">Lipoprotein</fullName>
    </submittedName>
</protein>
<evidence type="ECO:0000313" key="3">
    <source>
        <dbReference type="EMBL" id="SQB36826.1"/>
    </source>
</evidence>
<feature type="chain" id="PRO_5035984805" evidence="1">
    <location>
        <begin position="19"/>
        <end position="129"/>
    </location>
</feature>
<evidence type="ECO:0000313" key="2">
    <source>
        <dbReference type="EMBL" id="CDZ86303.1"/>
    </source>
</evidence>
<proteinExistence type="predicted"/>
<name>A0A078LR04_CITKO</name>
<organism evidence="2">
    <name type="scientific">Citrobacter koseri</name>
    <name type="common">Citrobacter diversus</name>
    <dbReference type="NCBI Taxonomy" id="545"/>
    <lineage>
        <taxon>Bacteria</taxon>
        <taxon>Pseudomonadati</taxon>
        <taxon>Pseudomonadota</taxon>
        <taxon>Gammaproteobacteria</taxon>
        <taxon>Enterobacterales</taxon>
        <taxon>Enterobacteriaceae</taxon>
        <taxon>Citrobacter</taxon>
    </lineage>
</organism>
<feature type="signal peptide" evidence="1">
    <location>
        <begin position="1"/>
        <end position="18"/>
    </location>
</feature>
<evidence type="ECO:0000313" key="4">
    <source>
        <dbReference type="Proteomes" id="UP000251584"/>
    </source>
</evidence>
<keyword evidence="1" id="KW-0732">Signal</keyword>
<dbReference type="Proteomes" id="UP000251584">
    <property type="component" value="Unassembled WGS sequence"/>
</dbReference>
<sequence length="129" mass="14056">MKQFIKWFAAIAVVGALAGCARTAPIDQVHSSVSAGHTQEQVKNAILKAGVQRQWIMSEVGPGVIKGRQQTRNHVAEVRITYSATGYDIKYDSSLNLQASGGKIHKNYNRWVHNLDKDIQVNLSAGAGL</sequence>
<dbReference type="PROSITE" id="PS51257">
    <property type="entry name" value="PROKAR_LIPOPROTEIN"/>
    <property type="match status" value="1"/>
</dbReference>
<accession>A0A078LR04</accession>
<reference evidence="2" key="1">
    <citation type="submission" date="2014-06" db="EMBL/GenBank/DDBJ databases">
        <authorList>
            <person name="Urmite Genomes Urmite Genomes"/>
        </authorList>
    </citation>
    <scope>NUCLEOTIDE SEQUENCE</scope>
</reference>
<dbReference type="EMBL" id="LK931336">
    <property type="protein sequence ID" value="CDZ86303.1"/>
    <property type="molecule type" value="Genomic_DNA"/>
</dbReference>
<reference evidence="3 4" key="2">
    <citation type="submission" date="2018-06" db="EMBL/GenBank/DDBJ databases">
        <authorList>
            <consortium name="Pathogen Informatics"/>
            <person name="Doyle S."/>
        </authorList>
    </citation>
    <scope>NUCLEOTIDE SEQUENCE [LARGE SCALE GENOMIC DNA]</scope>
    <source>
        <strain evidence="3 4">NCTC10786</strain>
    </source>
</reference>
<dbReference type="OMA" id="HRNYNKW"/>
<gene>
    <name evidence="2" type="ORF">BN1086_04548</name>
    <name evidence="3" type="ORF">NCTC10786_03706</name>
</gene>
<evidence type="ECO:0000256" key="1">
    <source>
        <dbReference type="SAM" id="SignalP"/>
    </source>
</evidence>
<keyword evidence="2" id="KW-0449">Lipoprotein</keyword>
<dbReference type="EMBL" id="UAVY01000007">
    <property type="protein sequence ID" value="SQB36826.1"/>
    <property type="molecule type" value="Genomic_DNA"/>
</dbReference>